<keyword evidence="7" id="KW-1185">Reference proteome</keyword>
<evidence type="ECO:0000256" key="4">
    <source>
        <dbReference type="SAM" id="MobiDB-lite"/>
    </source>
</evidence>
<gene>
    <name evidence="6" type="ORF">GCM10022252_48300</name>
</gene>
<evidence type="ECO:0000256" key="3">
    <source>
        <dbReference type="ARBA" id="ARBA00022840"/>
    </source>
</evidence>
<name>A0ABP8B5H5_9ACTN</name>
<organism evidence="6 7">
    <name type="scientific">Streptosporangium oxazolinicum</name>
    <dbReference type="NCBI Taxonomy" id="909287"/>
    <lineage>
        <taxon>Bacteria</taxon>
        <taxon>Bacillati</taxon>
        <taxon>Actinomycetota</taxon>
        <taxon>Actinomycetes</taxon>
        <taxon>Streptosporangiales</taxon>
        <taxon>Streptosporangiaceae</taxon>
        <taxon>Streptosporangium</taxon>
    </lineage>
</organism>
<feature type="region of interest" description="Disordered" evidence="4">
    <location>
        <begin position="159"/>
        <end position="182"/>
    </location>
</feature>
<dbReference type="Pfam" id="PF19303">
    <property type="entry name" value="Anticodon_3"/>
    <property type="match status" value="1"/>
</dbReference>
<evidence type="ECO:0000256" key="2">
    <source>
        <dbReference type="ARBA" id="ARBA00022741"/>
    </source>
</evidence>
<dbReference type="InterPro" id="IPR041872">
    <property type="entry name" value="Anticodon_Met"/>
</dbReference>
<accession>A0ABP8B5H5</accession>
<dbReference type="RefSeq" id="WP_344920293.1">
    <property type="nucleotide sequence ID" value="NZ_BAABAQ010000009.1"/>
</dbReference>
<evidence type="ECO:0000256" key="1">
    <source>
        <dbReference type="ARBA" id="ARBA00022598"/>
    </source>
</evidence>
<dbReference type="Gene3D" id="1.10.730.10">
    <property type="entry name" value="Isoleucyl-tRNA Synthetase, Domain 1"/>
    <property type="match status" value="1"/>
</dbReference>
<dbReference type="SUPFAM" id="SSF47323">
    <property type="entry name" value="Anticodon-binding domain of a subclass of class I aminoacyl-tRNA synthetases"/>
    <property type="match status" value="1"/>
</dbReference>
<evidence type="ECO:0000313" key="7">
    <source>
        <dbReference type="Proteomes" id="UP001501251"/>
    </source>
</evidence>
<comment type="caution">
    <text evidence="6">The sequence shown here is derived from an EMBL/GenBank/DDBJ whole genome shotgun (WGS) entry which is preliminary data.</text>
</comment>
<keyword evidence="3" id="KW-0067">ATP-binding</keyword>
<dbReference type="EMBL" id="BAABAQ010000009">
    <property type="protein sequence ID" value="GAA4198222.1"/>
    <property type="molecule type" value="Genomic_DNA"/>
</dbReference>
<keyword evidence="2" id="KW-0547">Nucleotide-binding</keyword>
<feature type="domain" description="Methionyl-tRNA synthetase anticodon-binding" evidence="5">
    <location>
        <begin position="28"/>
        <end position="133"/>
    </location>
</feature>
<reference evidence="7" key="1">
    <citation type="journal article" date="2019" name="Int. J. Syst. Evol. Microbiol.">
        <title>The Global Catalogue of Microorganisms (GCM) 10K type strain sequencing project: providing services to taxonomists for standard genome sequencing and annotation.</title>
        <authorList>
            <consortium name="The Broad Institute Genomics Platform"/>
            <consortium name="The Broad Institute Genome Sequencing Center for Infectious Disease"/>
            <person name="Wu L."/>
            <person name="Ma J."/>
        </authorList>
    </citation>
    <scope>NUCLEOTIDE SEQUENCE [LARGE SCALE GENOMIC DNA]</scope>
    <source>
        <strain evidence="7">JCM 17388</strain>
    </source>
</reference>
<evidence type="ECO:0000313" key="6">
    <source>
        <dbReference type="EMBL" id="GAA4198222.1"/>
    </source>
</evidence>
<dbReference type="InterPro" id="IPR009080">
    <property type="entry name" value="tRNAsynth_Ia_anticodon-bd"/>
</dbReference>
<keyword evidence="1" id="KW-0436">Ligase</keyword>
<protein>
    <recommendedName>
        <fullName evidence="5">Methionyl-tRNA synthetase anticodon-binding domain-containing protein</fullName>
    </recommendedName>
</protein>
<proteinExistence type="predicted"/>
<dbReference type="Proteomes" id="UP001501251">
    <property type="component" value="Unassembled WGS sequence"/>
</dbReference>
<evidence type="ECO:0000259" key="5">
    <source>
        <dbReference type="Pfam" id="PF19303"/>
    </source>
</evidence>
<sequence length="182" mass="19592">MIVSEALVRGLDVCPRSEHQLSWRSRSPSGEAPAPGAERLREACRQAPGLIGTALAEFDFRRATSAVWGIVDEANRYVNHSRPWELAKAERAGDEHAGHQLDATLVALVRACRAIAERLSPFLPDAAARVARQCTPLDGRLLSPSPVFRRIATRTDACGKPAQAMGSLEPEPLGDPAQGVTP</sequence>